<accession>A0ABT2LQ81</accession>
<dbReference type="PANTHER" id="PTHR35011">
    <property type="entry name" value="2,3-DIKETO-L-GULONATE TRAP TRANSPORTER SMALL PERMEASE PROTEIN YIAM"/>
    <property type="match status" value="1"/>
</dbReference>
<comment type="caution">
    <text evidence="11">The sequence shown here is derived from an EMBL/GenBank/DDBJ whole genome shotgun (WGS) entry which is preliminary data.</text>
</comment>
<dbReference type="Pfam" id="PF04290">
    <property type="entry name" value="DctQ"/>
    <property type="match status" value="1"/>
</dbReference>
<comment type="similarity">
    <text evidence="8 9">Belongs to the TRAP transporter small permease family.</text>
</comment>
<evidence type="ECO:0000259" key="10">
    <source>
        <dbReference type="Pfam" id="PF04290"/>
    </source>
</evidence>
<dbReference type="EMBL" id="JAOCZP010000005">
    <property type="protein sequence ID" value="MCT7376652.1"/>
    <property type="molecule type" value="Genomic_DNA"/>
</dbReference>
<evidence type="ECO:0000256" key="4">
    <source>
        <dbReference type="ARBA" id="ARBA00022519"/>
    </source>
</evidence>
<feature type="transmembrane region" description="Helical" evidence="9">
    <location>
        <begin position="52"/>
        <end position="77"/>
    </location>
</feature>
<evidence type="ECO:0000256" key="7">
    <source>
        <dbReference type="ARBA" id="ARBA00023136"/>
    </source>
</evidence>
<dbReference type="RefSeq" id="WP_260904767.1">
    <property type="nucleotide sequence ID" value="NZ_JAOCZP010000005.1"/>
</dbReference>
<organism evidence="11 12">
    <name type="scientific">Chelativorans salis</name>
    <dbReference type="NCBI Taxonomy" id="2978478"/>
    <lineage>
        <taxon>Bacteria</taxon>
        <taxon>Pseudomonadati</taxon>
        <taxon>Pseudomonadota</taxon>
        <taxon>Alphaproteobacteria</taxon>
        <taxon>Hyphomicrobiales</taxon>
        <taxon>Phyllobacteriaceae</taxon>
        <taxon>Chelativorans</taxon>
    </lineage>
</organism>
<keyword evidence="5 9" id="KW-0812">Transmembrane</keyword>
<comment type="function">
    <text evidence="9">Part of the tripartite ATP-independent periplasmic (TRAP) transport system.</text>
</comment>
<comment type="subunit">
    <text evidence="9">The complex comprises the extracytoplasmic solute receptor protein and the two transmembrane proteins.</text>
</comment>
<evidence type="ECO:0000256" key="5">
    <source>
        <dbReference type="ARBA" id="ARBA00022692"/>
    </source>
</evidence>
<keyword evidence="4 9" id="KW-0997">Cell inner membrane</keyword>
<feature type="transmembrane region" description="Helical" evidence="9">
    <location>
        <begin position="127"/>
        <end position="145"/>
    </location>
</feature>
<keyword evidence="7 9" id="KW-0472">Membrane</keyword>
<name>A0ABT2LQ81_9HYPH</name>
<evidence type="ECO:0000256" key="6">
    <source>
        <dbReference type="ARBA" id="ARBA00022989"/>
    </source>
</evidence>
<comment type="subcellular location">
    <subcellularLocation>
        <location evidence="1 9">Cell inner membrane</location>
        <topology evidence="1 9">Multi-pass membrane protein</topology>
    </subcellularLocation>
</comment>
<evidence type="ECO:0000256" key="3">
    <source>
        <dbReference type="ARBA" id="ARBA00022475"/>
    </source>
</evidence>
<evidence type="ECO:0000313" key="12">
    <source>
        <dbReference type="Proteomes" id="UP001320831"/>
    </source>
</evidence>
<keyword evidence="6 9" id="KW-1133">Transmembrane helix</keyword>
<keyword evidence="2 9" id="KW-0813">Transport</keyword>
<protein>
    <recommendedName>
        <fullName evidence="9">TRAP transporter small permease protein</fullName>
    </recommendedName>
</protein>
<dbReference type="Proteomes" id="UP001320831">
    <property type="component" value="Unassembled WGS sequence"/>
</dbReference>
<evidence type="ECO:0000313" key="11">
    <source>
        <dbReference type="EMBL" id="MCT7376652.1"/>
    </source>
</evidence>
<dbReference type="InterPro" id="IPR055348">
    <property type="entry name" value="DctQ"/>
</dbReference>
<evidence type="ECO:0000256" key="9">
    <source>
        <dbReference type="RuleBase" id="RU369079"/>
    </source>
</evidence>
<feature type="transmembrane region" description="Helical" evidence="9">
    <location>
        <begin position="12"/>
        <end position="32"/>
    </location>
</feature>
<dbReference type="InterPro" id="IPR007387">
    <property type="entry name" value="TRAP_DctQ"/>
</dbReference>
<evidence type="ECO:0000256" key="1">
    <source>
        <dbReference type="ARBA" id="ARBA00004429"/>
    </source>
</evidence>
<keyword evidence="3" id="KW-1003">Cell membrane</keyword>
<sequence length="159" mass="17916">MLLRFDRWLCVVNGLLVAAMLAMMLSLVFANIVSRYFFSVSFGWIEEVSRYLMIWIVFIGAGLAMREGMHVAVTLLVDLTTRIKPALTWAAFALVFIFFAALTWYGIEYAQFASRQRSAMLHLPMGMIYLAVPIGSCLAILHLLLSLRDDRTASSEAQP</sequence>
<reference evidence="11 12" key="1">
    <citation type="submission" date="2022-09" db="EMBL/GenBank/DDBJ databases">
        <title>Chelativorans salina sp. nov., a novel slightly halophilic bacterium isolated from a saline lake sediment enrichment.</title>
        <authorList>
            <person name="Gao L."/>
            <person name="Fang B.-Z."/>
            <person name="Li W.-J."/>
        </authorList>
    </citation>
    <scope>NUCLEOTIDE SEQUENCE [LARGE SCALE GENOMIC DNA]</scope>
    <source>
        <strain evidence="11 12">EGI FJ00035</strain>
    </source>
</reference>
<dbReference type="PANTHER" id="PTHR35011:SF2">
    <property type="entry name" value="2,3-DIKETO-L-GULONATE TRAP TRANSPORTER SMALL PERMEASE PROTEIN YIAM"/>
    <property type="match status" value="1"/>
</dbReference>
<evidence type="ECO:0000256" key="8">
    <source>
        <dbReference type="ARBA" id="ARBA00038436"/>
    </source>
</evidence>
<feature type="transmembrane region" description="Helical" evidence="9">
    <location>
        <begin position="89"/>
        <end position="107"/>
    </location>
</feature>
<keyword evidence="12" id="KW-1185">Reference proteome</keyword>
<feature type="domain" description="Tripartite ATP-independent periplasmic transporters DctQ component" evidence="10">
    <location>
        <begin position="24"/>
        <end position="149"/>
    </location>
</feature>
<proteinExistence type="inferred from homology"/>
<gene>
    <name evidence="11" type="ORF">N5A92_16595</name>
</gene>
<evidence type="ECO:0000256" key="2">
    <source>
        <dbReference type="ARBA" id="ARBA00022448"/>
    </source>
</evidence>